<comment type="caution">
    <text evidence="2">The sequence shown here is derived from an EMBL/GenBank/DDBJ whole genome shotgun (WGS) entry which is preliminary data.</text>
</comment>
<gene>
    <name evidence="2" type="ORF">AA106555_1488</name>
</gene>
<proteinExistence type="predicted"/>
<accession>A0ABQ0QR43</accession>
<keyword evidence="1" id="KW-0802">TPR repeat</keyword>
<dbReference type="SUPFAM" id="SSF53756">
    <property type="entry name" value="UDP-Glycosyltransferase/glycogen phosphorylase"/>
    <property type="match status" value="1"/>
</dbReference>
<organism evidence="2 3">
    <name type="scientific">Neokomagataea thailandica NBRC 106555</name>
    <dbReference type="NCBI Taxonomy" id="1223520"/>
    <lineage>
        <taxon>Bacteria</taxon>
        <taxon>Pseudomonadati</taxon>
        <taxon>Pseudomonadota</taxon>
        <taxon>Alphaproteobacteria</taxon>
        <taxon>Acetobacterales</taxon>
        <taxon>Acetobacteraceae</taxon>
        <taxon>Neokomagataea</taxon>
    </lineage>
</organism>
<reference evidence="2 3" key="1">
    <citation type="submission" date="2013-04" db="EMBL/GenBank/DDBJ databases">
        <title>The genome sequencing project of 58 acetic acid bacteria.</title>
        <authorList>
            <person name="Okamoto-Kainuma A."/>
            <person name="Ishikawa M."/>
            <person name="Umino S."/>
            <person name="Koizumi Y."/>
            <person name="Shiwa Y."/>
            <person name="Yoshikawa H."/>
            <person name="Matsutani M."/>
            <person name="Matsushita K."/>
        </authorList>
    </citation>
    <scope>NUCLEOTIDE SEQUENCE [LARGE SCALE GENOMIC DNA]</scope>
    <source>
        <strain evidence="2 3">NBRC 106555</strain>
    </source>
</reference>
<feature type="repeat" description="TPR" evidence="1">
    <location>
        <begin position="146"/>
        <end position="179"/>
    </location>
</feature>
<dbReference type="PANTHER" id="PTHR12558">
    <property type="entry name" value="CELL DIVISION CYCLE 16,23,27"/>
    <property type="match status" value="1"/>
</dbReference>
<dbReference type="PANTHER" id="PTHR12558:SF13">
    <property type="entry name" value="CELL DIVISION CYCLE PROTEIN 27 HOMOLOG"/>
    <property type="match status" value="1"/>
</dbReference>
<evidence type="ECO:0000313" key="2">
    <source>
        <dbReference type="EMBL" id="GBR53912.1"/>
    </source>
</evidence>
<dbReference type="RefSeq" id="WP_141492502.1">
    <property type="nucleotide sequence ID" value="NZ_BAQC01000038.1"/>
</dbReference>
<name>A0ABQ0QR43_9PROT</name>
<dbReference type="Pfam" id="PF13181">
    <property type="entry name" value="TPR_8"/>
    <property type="match status" value="1"/>
</dbReference>
<evidence type="ECO:0008006" key="4">
    <source>
        <dbReference type="Google" id="ProtNLM"/>
    </source>
</evidence>
<sequence>MADCIESPKFLESLRAAIASERSGQHDLALCCVKDAEAYMPRTSHGAFLLGGVCEHCGLLDLAEHYYVLSLRNEASNPRGWHRLGLVRIAKDDFGKALAALRYACALDDRNEHYKIDYSMGLARAGHFSDALSAAVDALAISPNNIIALNNAGHALQCLNRSYDALEYYDRALEIDPGHAALRFGRATALLKSGNYSAGWREYEWRWLDCQTLRTDIDVPVWEGEDLYGKTILIHHEQGYGDSLQFFRLLPQLAQKGARVIVQVPPPLVRLAQGVEGVFKAFPVLEKGTYFDVHCPLLSLPARLNYDPRQKAAEAYLNTGADQSNGCFEKVGRAMKVGLVWAGDPRPGDIKARQTDLRRSVSLEALAPLLALPDMEFISFQMGQAAVQRQKYANKISDGTKDIIDFFDTSVRLREIDILIAVDTSIAHLMAGMGRTVWLLSRFDACWRWGDAGDTTPWYSTMRIFRQSKPGSWQEPVHAMVQALGEFITLKAAV</sequence>
<dbReference type="Gene3D" id="1.25.40.10">
    <property type="entry name" value="Tetratricopeptide repeat domain"/>
    <property type="match status" value="2"/>
</dbReference>
<protein>
    <recommendedName>
        <fullName evidence="4">O-linked N-acetylglucosamine transferase/flagellin modification protein FlbA</fullName>
    </recommendedName>
</protein>
<dbReference type="EMBL" id="BAQC01000038">
    <property type="protein sequence ID" value="GBR53912.1"/>
    <property type="molecule type" value="Genomic_DNA"/>
</dbReference>
<keyword evidence="3" id="KW-1185">Reference proteome</keyword>
<evidence type="ECO:0000313" key="3">
    <source>
        <dbReference type="Proteomes" id="UP001062632"/>
    </source>
</evidence>
<dbReference type="InterPro" id="IPR019734">
    <property type="entry name" value="TPR_rpt"/>
</dbReference>
<dbReference type="PROSITE" id="PS50005">
    <property type="entry name" value="TPR"/>
    <property type="match status" value="1"/>
</dbReference>
<dbReference type="InterPro" id="IPR011990">
    <property type="entry name" value="TPR-like_helical_dom_sf"/>
</dbReference>
<dbReference type="Proteomes" id="UP001062632">
    <property type="component" value="Unassembled WGS sequence"/>
</dbReference>
<dbReference type="SUPFAM" id="SSF48452">
    <property type="entry name" value="TPR-like"/>
    <property type="match status" value="1"/>
</dbReference>
<evidence type="ECO:0000256" key="1">
    <source>
        <dbReference type="PROSITE-ProRule" id="PRU00339"/>
    </source>
</evidence>
<dbReference type="SMART" id="SM00028">
    <property type="entry name" value="TPR"/>
    <property type="match status" value="2"/>
</dbReference>